<dbReference type="GO" id="GO:0006508">
    <property type="term" value="P:proteolysis"/>
    <property type="evidence" value="ECO:0007669"/>
    <property type="project" value="InterPro"/>
</dbReference>
<keyword evidence="1" id="KW-1015">Disulfide bond</keyword>
<dbReference type="InterPro" id="IPR001747">
    <property type="entry name" value="Vitellogenin_N"/>
</dbReference>
<sequence>MSFITKSPELTIEGDCKLLYKINFYEHYFNVSKEVDFSTCDKMEFSAITTTTENDNVELKYDKSSIYKYILLGNIEEYGFYYAEVRSKYSVLNHTFATDTTLTFVSQKYTPYRSYDTMSYHQEHLRHSFKDLELHNEFYRLGDYKFFESSNPFSSILDKAKKSINAIENIEKCSWSSSNASFSSLSTIHSAVKLLRQCSPKDLNIVWENVISSSTKCSIFIDLLSISGTKNSVTFILNKASDGLISAPKIVQVLLQLNQVSISSSKHLDEIMDFCKNSKFNPIISETCWLTLGTMTYKLCQKQRSGILNIRKKYNLIFVNQYYSSTNVREQIVALKSMRNAALDFSIPTFAKIISNGSENLVVRQQAIECFQRFPKSLSYKTNEILLPIFCNDTELSELRMAAFSVLLWRFPENELFEQIKNVFLYQNDPNMCTFVYTSLISFTKNSDLFIKFKEKINSIFEILDVKKEDLQLSQRHHISLLSTEEEEKIFGTSETFFSKSGFFPQHFMFSMNIFGNHQLELDLKQNNLDKIFKDFYSNYKDLFISSDNDDISLSASLQLNGMDMIYVNQIFNQFTNFTFHKPTNDLVFKFIYSTSEDIVNIPSTAGITIEFTNFVSIIANNVKLGMQTEIKEKIFNLNLQINPQNFHINKISELEMITLINNPGTSVQQNLHFNGTMKIESTSSMMHAAENNYVKIVITLPEEEDIPIFQYSYLPTAYCKAYNFQQKPLKSFNHIIDVSIKLIDERNDKKQFVYEFKLNCNVETKRCQYEAYKIVNGAVVNDGDLPFVGHMRSHEGCLAAGCGTTIIGDRWGLTARHCAIKAHTCNVKLFLSTGSAKPFQGTVYNISEYYYPKSEKFYKTYGMDGHDIALFKVENKIIFDQFTQPIKLAINKTLARYPVFVNVSGYGWTNNGTEMLPYPSYLRIVNAPLYFSNSCISIEQKHQEQEICLGSEEASVGKGDSGGPIFVEYPNKTFFQIGVLDRVNDIYQIKNVMKGSKFIGAYIPFYCDWIAKTTNNEVNCEETPY</sequence>
<dbReference type="InterPro" id="IPR050733">
    <property type="entry name" value="Vitellogenin/Apolipophorin"/>
</dbReference>
<feature type="domain" description="Vitellogenin" evidence="5">
    <location>
        <begin position="1"/>
        <end position="508"/>
    </location>
</feature>
<keyword evidence="2" id="KW-0325">Glycoprotein</keyword>
<name>A0A914QWM1_9BILA</name>
<dbReference type="InterPro" id="IPR015819">
    <property type="entry name" value="Lipid_transp_b-sht_shell"/>
</dbReference>
<comment type="caution">
    <text evidence="3">Lacks conserved residue(s) required for the propagation of feature annotation.</text>
</comment>
<dbReference type="WBParaSite" id="PDA_v2.g3469.t1">
    <property type="protein sequence ID" value="PDA_v2.g3469.t1"/>
    <property type="gene ID" value="PDA_v2.g3469"/>
</dbReference>
<accession>A0A914QWM1</accession>
<dbReference type="PROSITE" id="PS51211">
    <property type="entry name" value="VITELLOGENIN"/>
    <property type="match status" value="1"/>
</dbReference>
<dbReference type="PANTHER" id="PTHR23345">
    <property type="entry name" value="VITELLOGENIN-RELATED"/>
    <property type="match status" value="1"/>
</dbReference>
<dbReference type="Proteomes" id="UP000887578">
    <property type="component" value="Unplaced"/>
</dbReference>
<evidence type="ECO:0000259" key="5">
    <source>
        <dbReference type="PROSITE" id="PS51211"/>
    </source>
</evidence>
<organism evidence="6 7">
    <name type="scientific">Panagrolaimus davidi</name>
    <dbReference type="NCBI Taxonomy" id="227884"/>
    <lineage>
        <taxon>Eukaryota</taxon>
        <taxon>Metazoa</taxon>
        <taxon>Ecdysozoa</taxon>
        <taxon>Nematoda</taxon>
        <taxon>Chromadorea</taxon>
        <taxon>Rhabditida</taxon>
        <taxon>Tylenchina</taxon>
        <taxon>Panagrolaimomorpha</taxon>
        <taxon>Panagrolaimoidea</taxon>
        <taxon>Panagrolaimidae</taxon>
        <taxon>Panagrolaimus</taxon>
    </lineage>
</organism>
<feature type="domain" description="Peptidase S1" evidence="4">
    <location>
        <begin position="775"/>
        <end position="1016"/>
    </location>
</feature>
<evidence type="ECO:0000259" key="4">
    <source>
        <dbReference type="PROSITE" id="PS50240"/>
    </source>
</evidence>
<dbReference type="SMART" id="SM00020">
    <property type="entry name" value="Tryp_SPc"/>
    <property type="match status" value="1"/>
</dbReference>
<evidence type="ECO:0000313" key="6">
    <source>
        <dbReference type="Proteomes" id="UP000887578"/>
    </source>
</evidence>
<protein>
    <submittedName>
        <fullName evidence="7">Uncharacterized protein</fullName>
    </submittedName>
</protein>
<dbReference type="SUPFAM" id="SSF56968">
    <property type="entry name" value="Lipovitellin-phosvitin complex, beta-sheet shell regions"/>
    <property type="match status" value="1"/>
</dbReference>
<dbReference type="InterPro" id="IPR043504">
    <property type="entry name" value="Peptidase_S1_PA_chymotrypsin"/>
</dbReference>
<dbReference type="SUPFAM" id="SSF48431">
    <property type="entry name" value="Lipovitellin-phosvitin complex, superhelical domain"/>
    <property type="match status" value="1"/>
</dbReference>
<dbReference type="Gene3D" id="1.25.10.20">
    <property type="entry name" value="Vitellinogen, superhelical"/>
    <property type="match status" value="1"/>
</dbReference>
<dbReference type="Pfam" id="PF01347">
    <property type="entry name" value="Vitellogenin_N"/>
    <property type="match status" value="1"/>
</dbReference>
<dbReference type="PRINTS" id="PR00722">
    <property type="entry name" value="CHYMOTRYPSIN"/>
</dbReference>
<dbReference type="InterPro" id="IPR001314">
    <property type="entry name" value="Peptidase_S1A"/>
</dbReference>
<dbReference type="Pfam" id="PF00089">
    <property type="entry name" value="Trypsin"/>
    <property type="match status" value="1"/>
</dbReference>
<dbReference type="InterPro" id="IPR033116">
    <property type="entry name" value="TRYPSIN_SER"/>
</dbReference>
<reference evidence="7" key="1">
    <citation type="submission" date="2022-11" db="UniProtKB">
        <authorList>
            <consortium name="WormBaseParasite"/>
        </authorList>
    </citation>
    <scope>IDENTIFICATION</scope>
</reference>
<dbReference type="Gene3D" id="2.40.10.10">
    <property type="entry name" value="Trypsin-like serine proteases"/>
    <property type="match status" value="1"/>
</dbReference>
<evidence type="ECO:0000313" key="7">
    <source>
        <dbReference type="WBParaSite" id="PDA_v2.g3469.t1"/>
    </source>
</evidence>
<evidence type="ECO:0000256" key="3">
    <source>
        <dbReference type="PROSITE-ProRule" id="PRU00557"/>
    </source>
</evidence>
<dbReference type="AlphaFoldDB" id="A0A914QWM1"/>
<dbReference type="PANTHER" id="PTHR23345:SF15">
    <property type="entry name" value="VITELLOGENIN 1-RELATED"/>
    <property type="match status" value="1"/>
</dbReference>
<dbReference type="InterPro" id="IPR009003">
    <property type="entry name" value="Peptidase_S1_PA"/>
</dbReference>
<dbReference type="SMART" id="SM00638">
    <property type="entry name" value="LPD_N"/>
    <property type="match status" value="1"/>
</dbReference>
<dbReference type="InterPro" id="IPR011030">
    <property type="entry name" value="Lipovitellin_superhlx_dom"/>
</dbReference>
<evidence type="ECO:0000256" key="1">
    <source>
        <dbReference type="ARBA" id="ARBA00023157"/>
    </source>
</evidence>
<proteinExistence type="predicted"/>
<dbReference type="InterPro" id="IPR001254">
    <property type="entry name" value="Trypsin_dom"/>
</dbReference>
<keyword evidence="6" id="KW-1185">Reference proteome</keyword>
<dbReference type="PROSITE" id="PS50240">
    <property type="entry name" value="TRYPSIN_DOM"/>
    <property type="match status" value="1"/>
</dbReference>
<dbReference type="SUPFAM" id="SSF50494">
    <property type="entry name" value="Trypsin-like serine proteases"/>
    <property type="match status" value="1"/>
</dbReference>
<evidence type="ECO:0000256" key="2">
    <source>
        <dbReference type="ARBA" id="ARBA00023180"/>
    </source>
</evidence>
<dbReference type="GO" id="GO:0004252">
    <property type="term" value="F:serine-type endopeptidase activity"/>
    <property type="evidence" value="ECO:0007669"/>
    <property type="project" value="InterPro"/>
</dbReference>
<dbReference type="PROSITE" id="PS00135">
    <property type="entry name" value="TRYPSIN_SER"/>
    <property type="match status" value="1"/>
</dbReference>
<dbReference type="GO" id="GO:0005319">
    <property type="term" value="F:lipid transporter activity"/>
    <property type="evidence" value="ECO:0007669"/>
    <property type="project" value="InterPro"/>
</dbReference>